<dbReference type="InterPro" id="IPR021717">
    <property type="entry name" value="Nucleoporin_Nup160"/>
</dbReference>
<dbReference type="InterPro" id="IPR056536">
    <property type="entry name" value="TPR_NUP160_C"/>
</dbReference>
<proteinExistence type="predicted"/>
<protein>
    <recommendedName>
        <fullName evidence="1">NUP160 C-terminal TPR domain-containing protein</fullName>
    </recommendedName>
</protein>
<accession>A0AAW1WEU9</accession>
<dbReference type="GO" id="GO:0005643">
    <property type="term" value="C:nuclear pore"/>
    <property type="evidence" value="ECO:0007669"/>
    <property type="project" value="TreeGrafter"/>
</dbReference>
<dbReference type="AlphaFoldDB" id="A0AAW1WEU9"/>
<name>A0AAW1WEU9_RUBAR</name>
<evidence type="ECO:0000259" key="1">
    <source>
        <dbReference type="Pfam" id="PF23347"/>
    </source>
</evidence>
<dbReference type="PANTHER" id="PTHR21286:SF0">
    <property type="entry name" value="NUCLEAR PORE COMPLEX PROTEIN NUP160"/>
    <property type="match status" value="1"/>
</dbReference>
<keyword evidence="3" id="KW-1185">Reference proteome</keyword>
<dbReference type="GO" id="GO:0017056">
    <property type="term" value="F:structural constituent of nuclear pore"/>
    <property type="evidence" value="ECO:0007669"/>
    <property type="project" value="TreeGrafter"/>
</dbReference>
<gene>
    <name evidence="2" type="ORF">M0R45_030981</name>
</gene>
<reference evidence="2 3" key="1">
    <citation type="journal article" date="2023" name="G3 (Bethesda)">
        <title>A chromosome-length genome assembly and annotation of blackberry (Rubus argutus, cv. 'Hillquist').</title>
        <authorList>
            <person name="Bruna T."/>
            <person name="Aryal R."/>
            <person name="Dudchenko O."/>
            <person name="Sargent D.J."/>
            <person name="Mead D."/>
            <person name="Buti M."/>
            <person name="Cavallini A."/>
            <person name="Hytonen T."/>
            <person name="Andres J."/>
            <person name="Pham M."/>
            <person name="Weisz D."/>
            <person name="Mascagni F."/>
            <person name="Usai G."/>
            <person name="Natali L."/>
            <person name="Bassil N."/>
            <person name="Fernandez G.E."/>
            <person name="Lomsadze A."/>
            <person name="Armour M."/>
            <person name="Olukolu B."/>
            <person name="Poorten T."/>
            <person name="Britton C."/>
            <person name="Davik J."/>
            <person name="Ashrafi H."/>
            <person name="Aiden E.L."/>
            <person name="Borodovsky M."/>
            <person name="Worthington M."/>
        </authorList>
    </citation>
    <scope>NUCLEOTIDE SEQUENCE [LARGE SCALE GENOMIC DNA]</scope>
    <source>
        <strain evidence="2">PI 553951</strain>
    </source>
</reference>
<organism evidence="2 3">
    <name type="scientific">Rubus argutus</name>
    <name type="common">Southern blackberry</name>
    <dbReference type="NCBI Taxonomy" id="59490"/>
    <lineage>
        <taxon>Eukaryota</taxon>
        <taxon>Viridiplantae</taxon>
        <taxon>Streptophyta</taxon>
        <taxon>Embryophyta</taxon>
        <taxon>Tracheophyta</taxon>
        <taxon>Spermatophyta</taxon>
        <taxon>Magnoliopsida</taxon>
        <taxon>eudicotyledons</taxon>
        <taxon>Gunneridae</taxon>
        <taxon>Pentapetalae</taxon>
        <taxon>rosids</taxon>
        <taxon>fabids</taxon>
        <taxon>Rosales</taxon>
        <taxon>Rosaceae</taxon>
        <taxon>Rosoideae</taxon>
        <taxon>Rosoideae incertae sedis</taxon>
        <taxon>Rubus</taxon>
    </lineage>
</organism>
<sequence>MYLYSARLRTETSLKGYQQLWRALKEILNGLSAAINALHLVHPASAWIDPLLDRNALHNEQYPSKKARITIEDQRTASTDVHPQTWKSYIDIEKIENEFVLTSAEYLLSLAHVKWNKYRRKKDGKEHRSQALLGTQKAPLELVDLLIQTNSYDMAFTILLRFLKGSELKRGLERVFSAMSLKCCPHIVDSSRVGDDPREQVIGELLSFILTDIKCSMHVYPLIVAETLLRTDSQIELPLWLVKLFKDGRRGKTLGMTGQESNPALLFQLYVDYGRYREATNLLLEYIGSFASMRPSNLMNRKRPFGVWFPYTTIQRLWCQLEEMINSGHMVDQCKQLKDLLHGALLRHLQLVKADSEDALS</sequence>
<dbReference type="EMBL" id="JBEDUW010000006">
    <property type="protein sequence ID" value="KAK9922519.1"/>
    <property type="molecule type" value="Genomic_DNA"/>
</dbReference>
<evidence type="ECO:0000313" key="2">
    <source>
        <dbReference type="EMBL" id="KAK9922519.1"/>
    </source>
</evidence>
<feature type="domain" description="NUP160 C-terminal TPR" evidence="1">
    <location>
        <begin position="207"/>
        <end position="342"/>
    </location>
</feature>
<comment type="caution">
    <text evidence="2">The sequence shown here is derived from an EMBL/GenBank/DDBJ whole genome shotgun (WGS) entry which is preliminary data.</text>
</comment>
<dbReference type="PANTHER" id="PTHR21286">
    <property type="entry name" value="NUCLEAR PORE COMPLEX PROTEIN NUP160"/>
    <property type="match status" value="1"/>
</dbReference>
<dbReference type="Pfam" id="PF23347">
    <property type="entry name" value="TPR_Nup160_C"/>
    <property type="match status" value="1"/>
</dbReference>
<dbReference type="Proteomes" id="UP001457282">
    <property type="component" value="Unassembled WGS sequence"/>
</dbReference>
<evidence type="ECO:0000313" key="3">
    <source>
        <dbReference type="Proteomes" id="UP001457282"/>
    </source>
</evidence>